<evidence type="ECO:0000256" key="2">
    <source>
        <dbReference type="SAM" id="Phobius"/>
    </source>
</evidence>
<dbReference type="KEGG" id="nav:JQS30_04585"/>
<evidence type="ECO:0000256" key="1">
    <source>
        <dbReference type="SAM" id="MobiDB-lite"/>
    </source>
</evidence>
<protein>
    <submittedName>
        <fullName evidence="4">CAP domain-containing protein</fullName>
    </submittedName>
</protein>
<dbReference type="EMBL" id="CP070496">
    <property type="protein sequence ID" value="QSB06193.1"/>
    <property type="molecule type" value="Genomic_DNA"/>
</dbReference>
<sequence>MTSPKFDSHATSDSPTSVAPPSAANAERRAENHRGRHRYHAGGPLRILAAVALSLALLGGAFTFWSLDGSAEQAGQNEDTGASIETQRSEVSFLPADPSSILDQDPDDPAEEEQEPTDEPTEAGNDSSGSNDSGGSGGTGGSGDDSSGSQLPANVQAVIDATNSERTAHGCSSVRNDERLTNAAMAHAKDMADNDYFSHTSADGRSPTDRAREHGFSGGVAENIAYGQPTAQAVLDAWMSSEGHRNNILNCNHTLIGVGAVANANGTIYWVQKFA</sequence>
<dbReference type="RefSeq" id="WP_213172202.1">
    <property type="nucleotide sequence ID" value="NZ_CP070496.1"/>
</dbReference>
<dbReference type="CDD" id="cd05379">
    <property type="entry name" value="CAP_bacterial"/>
    <property type="match status" value="1"/>
</dbReference>
<dbReference type="InterPro" id="IPR014044">
    <property type="entry name" value="CAP_dom"/>
</dbReference>
<reference evidence="4" key="1">
    <citation type="submission" date="2021-02" db="EMBL/GenBank/DDBJ databases">
        <title>Natronoglycomyces albus gen. nov., sp. nov, a haloalkaliphilic actinobacterium from a soda solonchak soil.</title>
        <authorList>
            <person name="Sorokin D.Y."/>
            <person name="Khijniak T.V."/>
            <person name="Zakharycheva A.P."/>
            <person name="Boueva O.V."/>
            <person name="Ariskina E.V."/>
            <person name="Hahnke R.L."/>
            <person name="Bunk B."/>
            <person name="Sproer C."/>
            <person name="Schumann P."/>
            <person name="Evtushenko L.I."/>
            <person name="Kublanov I.V."/>
        </authorList>
    </citation>
    <scope>NUCLEOTIDE SEQUENCE</scope>
    <source>
        <strain evidence="4">DSM 106290</strain>
    </source>
</reference>
<dbReference type="AlphaFoldDB" id="A0A895XRP2"/>
<feature type="region of interest" description="Disordered" evidence="1">
    <location>
        <begin position="1"/>
        <end position="38"/>
    </location>
</feature>
<name>A0A895XRP2_9ACTN</name>
<proteinExistence type="predicted"/>
<accession>A0A895XRP2</accession>
<dbReference type="PANTHER" id="PTHR31157:SF1">
    <property type="entry name" value="SCP DOMAIN-CONTAINING PROTEIN"/>
    <property type="match status" value="1"/>
</dbReference>
<dbReference type="PANTHER" id="PTHR31157">
    <property type="entry name" value="SCP DOMAIN-CONTAINING PROTEIN"/>
    <property type="match status" value="1"/>
</dbReference>
<dbReference type="SUPFAM" id="SSF55797">
    <property type="entry name" value="PR-1-like"/>
    <property type="match status" value="1"/>
</dbReference>
<feature type="compositionally biased region" description="Basic and acidic residues" evidence="1">
    <location>
        <begin position="1"/>
        <end position="10"/>
    </location>
</feature>
<dbReference type="Gene3D" id="3.40.33.10">
    <property type="entry name" value="CAP"/>
    <property type="match status" value="1"/>
</dbReference>
<feature type="compositionally biased region" description="Acidic residues" evidence="1">
    <location>
        <begin position="104"/>
        <end position="121"/>
    </location>
</feature>
<dbReference type="Pfam" id="PF00188">
    <property type="entry name" value="CAP"/>
    <property type="match status" value="1"/>
</dbReference>
<feature type="transmembrane region" description="Helical" evidence="2">
    <location>
        <begin position="45"/>
        <end position="67"/>
    </location>
</feature>
<keyword evidence="5" id="KW-1185">Reference proteome</keyword>
<gene>
    <name evidence="4" type="ORF">JQS30_04585</name>
</gene>
<feature type="region of interest" description="Disordered" evidence="1">
    <location>
        <begin position="93"/>
        <end position="151"/>
    </location>
</feature>
<feature type="compositionally biased region" description="Low complexity" evidence="1">
    <location>
        <begin position="122"/>
        <end position="131"/>
    </location>
</feature>
<feature type="domain" description="SCP" evidence="3">
    <location>
        <begin position="160"/>
        <end position="274"/>
    </location>
</feature>
<keyword evidence="2" id="KW-0472">Membrane</keyword>
<evidence type="ECO:0000313" key="4">
    <source>
        <dbReference type="EMBL" id="QSB06193.1"/>
    </source>
</evidence>
<keyword evidence="2" id="KW-1133">Transmembrane helix</keyword>
<dbReference type="Proteomes" id="UP000662939">
    <property type="component" value="Chromosome"/>
</dbReference>
<organism evidence="4 5">
    <name type="scientific">Natronoglycomyces albus</name>
    <dbReference type="NCBI Taxonomy" id="2811108"/>
    <lineage>
        <taxon>Bacteria</taxon>
        <taxon>Bacillati</taxon>
        <taxon>Actinomycetota</taxon>
        <taxon>Actinomycetes</taxon>
        <taxon>Glycomycetales</taxon>
        <taxon>Glycomycetaceae</taxon>
        <taxon>Natronoglycomyces</taxon>
    </lineage>
</organism>
<evidence type="ECO:0000259" key="3">
    <source>
        <dbReference type="Pfam" id="PF00188"/>
    </source>
</evidence>
<dbReference type="InterPro" id="IPR035940">
    <property type="entry name" value="CAP_sf"/>
</dbReference>
<feature type="compositionally biased region" description="Gly residues" evidence="1">
    <location>
        <begin position="132"/>
        <end position="143"/>
    </location>
</feature>
<keyword evidence="2" id="KW-0812">Transmembrane</keyword>
<evidence type="ECO:0000313" key="5">
    <source>
        <dbReference type="Proteomes" id="UP000662939"/>
    </source>
</evidence>